<gene>
    <name evidence="2" type="ORF">J2S07_002014</name>
</gene>
<dbReference type="Proteomes" id="UP001231362">
    <property type="component" value="Unassembled WGS sequence"/>
</dbReference>
<proteinExistence type="predicted"/>
<evidence type="ECO:0000256" key="1">
    <source>
        <dbReference type="SAM" id="MobiDB-lite"/>
    </source>
</evidence>
<feature type="region of interest" description="Disordered" evidence="1">
    <location>
        <begin position="21"/>
        <end position="54"/>
    </location>
</feature>
<reference evidence="2 3" key="1">
    <citation type="submission" date="2023-07" db="EMBL/GenBank/DDBJ databases">
        <title>Genomic Encyclopedia of Type Strains, Phase IV (KMG-IV): sequencing the most valuable type-strain genomes for metagenomic binning, comparative biology and taxonomic classification.</title>
        <authorList>
            <person name="Goeker M."/>
        </authorList>
    </citation>
    <scope>NUCLEOTIDE SEQUENCE [LARGE SCALE GENOMIC DNA]</scope>
    <source>
        <strain evidence="2 3">DSM 23948</strain>
    </source>
</reference>
<comment type="caution">
    <text evidence="2">The sequence shown here is derived from an EMBL/GenBank/DDBJ whole genome shotgun (WGS) entry which is preliminary data.</text>
</comment>
<organism evidence="2 3">
    <name type="scientific">Anoxybacillus andreesenii</name>
    <dbReference type="NCBI Taxonomy" id="1325932"/>
    <lineage>
        <taxon>Bacteria</taxon>
        <taxon>Bacillati</taxon>
        <taxon>Bacillota</taxon>
        <taxon>Bacilli</taxon>
        <taxon>Bacillales</taxon>
        <taxon>Anoxybacillaceae</taxon>
        <taxon>Anoxybacillus</taxon>
    </lineage>
</organism>
<dbReference type="RefSeq" id="WP_307150239.1">
    <property type="nucleotide sequence ID" value="NZ_JAUSTU010000008.1"/>
</dbReference>
<feature type="compositionally biased region" description="Polar residues" evidence="1">
    <location>
        <begin position="39"/>
        <end position="54"/>
    </location>
</feature>
<evidence type="ECO:0000313" key="3">
    <source>
        <dbReference type="Proteomes" id="UP001231362"/>
    </source>
</evidence>
<evidence type="ECO:0000313" key="2">
    <source>
        <dbReference type="EMBL" id="MDQ0155709.1"/>
    </source>
</evidence>
<keyword evidence="3" id="KW-1185">Reference proteome</keyword>
<dbReference type="EMBL" id="JAUSTU010000008">
    <property type="protein sequence ID" value="MDQ0155709.1"/>
    <property type="molecule type" value="Genomic_DNA"/>
</dbReference>
<accession>A0ABT9V436</accession>
<protein>
    <submittedName>
        <fullName evidence="2">Uncharacterized protein</fullName>
    </submittedName>
</protein>
<name>A0ABT9V436_9BACL</name>
<sequence length="54" mass="6244">MYISTVIKLVEWFLLERKKVASGHQTGRMIPIRAEKGSQWESNRQNGSRPSGER</sequence>